<dbReference type="GO" id="GO:0000049">
    <property type="term" value="F:tRNA binding"/>
    <property type="evidence" value="ECO:0007669"/>
    <property type="project" value="TreeGrafter"/>
</dbReference>
<dbReference type="SMART" id="SM00471">
    <property type="entry name" value="HDc"/>
    <property type="match status" value="1"/>
</dbReference>
<keyword evidence="2 8" id="KW-0808">Transferase</keyword>
<dbReference type="GO" id="GO:0046872">
    <property type="term" value="F:metal ion binding"/>
    <property type="evidence" value="ECO:0007669"/>
    <property type="project" value="UniProtKB-KW"/>
</dbReference>
<dbReference type="SUPFAM" id="SSF81301">
    <property type="entry name" value="Nucleotidyltransferase"/>
    <property type="match status" value="1"/>
</dbReference>
<gene>
    <name evidence="10" type="ORF">A2Z10_02560</name>
</gene>
<comment type="similarity">
    <text evidence="8">Belongs to the tRNA nucleotidyltransferase/poly(A) polymerase family.</text>
</comment>
<dbReference type="Gene3D" id="1.10.3090.10">
    <property type="entry name" value="cca-adding enzyme, domain 2"/>
    <property type="match status" value="1"/>
</dbReference>
<evidence type="ECO:0000256" key="8">
    <source>
        <dbReference type="RuleBase" id="RU003953"/>
    </source>
</evidence>
<dbReference type="InterPro" id="IPR002646">
    <property type="entry name" value="PolA_pol_head_dom"/>
</dbReference>
<evidence type="ECO:0000256" key="2">
    <source>
        <dbReference type="ARBA" id="ARBA00022679"/>
    </source>
</evidence>
<evidence type="ECO:0000256" key="3">
    <source>
        <dbReference type="ARBA" id="ARBA00022694"/>
    </source>
</evidence>
<organism evidence="10 11">
    <name type="scientific">Candidatus Azambacteria bacterium RBG_16_47_10</name>
    <dbReference type="NCBI Taxonomy" id="1797292"/>
    <lineage>
        <taxon>Bacteria</taxon>
        <taxon>Candidatus Azamiibacteriota</taxon>
    </lineage>
</organism>
<evidence type="ECO:0000256" key="4">
    <source>
        <dbReference type="ARBA" id="ARBA00022695"/>
    </source>
</evidence>
<evidence type="ECO:0000259" key="9">
    <source>
        <dbReference type="PROSITE" id="PS51831"/>
    </source>
</evidence>
<evidence type="ECO:0000256" key="7">
    <source>
        <dbReference type="ARBA" id="ARBA00022842"/>
    </source>
</evidence>
<keyword evidence="8" id="KW-0694">RNA-binding</keyword>
<dbReference type="CDD" id="cd00077">
    <property type="entry name" value="HDc"/>
    <property type="match status" value="1"/>
</dbReference>
<dbReference type="InterPro" id="IPR050264">
    <property type="entry name" value="Bact_CCA-adding_enz_type3_sf"/>
</dbReference>
<keyword evidence="5" id="KW-0479">Metal-binding</keyword>
<dbReference type="GO" id="GO:0008033">
    <property type="term" value="P:tRNA processing"/>
    <property type="evidence" value="ECO:0007669"/>
    <property type="project" value="UniProtKB-KW"/>
</dbReference>
<comment type="caution">
    <text evidence="10">The sequence shown here is derived from an EMBL/GenBank/DDBJ whole genome shotgun (WGS) entry which is preliminary data.</text>
</comment>
<feature type="domain" description="HD" evidence="9">
    <location>
        <begin position="255"/>
        <end position="375"/>
    </location>
</feature>
<dbReference type="PANTHER" id="PTHR46173">
    <property type="entry name" value="CCA TRNA NUCLEOTIDYLTRANSFERASE 1, MITOCHONDRIAL"/>
    <property type="match status" value="1"/>
</dbReference>
<sequence length="485" mass="55084">MASGKTTIPKEVMAALSALHDAGFEAYAVGGCARDVLLSRAPKDWDVATNAQPEAIQKIFPKHFYENAFGTVTVFIDGMEIQITTYRVDNAYSDKRHPDSVQYTAHLQEDLARRDFTMNAMALKVESEKSKVKEYEIIDPFDGQKDITGKLVRAVGNPKERFDEDALRLMRAVRFATQLDFLIEKETLSAIKAQAGLIRFVSHERIRDEFVKMIMCPNAADGVDLLREVGLLSYIIPELMDGYGISQNKHHIYTVYEHNLRALRYSAEQDLSLVVRLASLLHDVGKPKTKHGDGPNATFYNHDMVGARIASQIMTRLKFSKKETEDVVRLVRYHLFYYNVGEVTASSVRRLVRDVGLENIDDLINVRFADRIGSGVPKAEPYKLRHFRYMVEKVSKDPVSVKMLKINGNDVMRILKLEPGPKLGVLLNALLSEVLDDPEKNTVEFLENRVVELNGFSVSELSEMIKKGEEKIELLEQEDQRKFRV</sequence>
<dbReference type="CDD" id="cd05398">
    <property type="entry name" value="NT_ClassII-CCAase"/>
    <property type="match status" value="1"/>
</dbReference>
<dbReference type="InterPro" id="IPR043519">
    <property type="entry name" value="NT_sf"/>
</dbReference>
<dbReference type="Proteomes" id="UP000176639">
    <property type="component" value="Unassembled WGS sequence"/>
</dbReference>
<dbReference type="InterPro" id="IPR006675">
    <property type="entry name" value="HDIG_dom"/>
</dbReference>
<dbReference type="Pfam" id="PF01743">
    <property type="entry name" value="PolyA_pol"/>
    <property type="match status" value="1"/>
</dbReference>
<proteinExistence type="inferred from homology"/>
<reference evidence="10 11" key="1">
    <citation type="journal article" date="2016" name="Nat. Commun.">
        <title>Thousands of microbial genomes shed light on interconnected biogeochemical processes in an aquifer system.</title>
        <authorList>
            <person name="Anantharaman K."/>
            <person name="Brown C.T."/>
            <person name="Hug L.A."/>
            <person name="Sharon I."/>
            <person name="Castelle C.J."/>
            <person name="Probst A.J."/>
            <person name="Thomas B.C."/>
            <person name="Singh A."/>
            <person name="Wilkins M.J."/>
            <person name="Karaoz U."/>
            <person name="Brodie E.L."/>
            <person name="Williams K.H."/>
            <person name="Hubbard S.S."/>
            <person name="Banfield J.F."/>
        </authorList>
    </citation>
    <scope>NUCLEOTIDE SEQUENCE [LARGE SCALE GENOMIC DNA]</scope>
</reference>
<dbReference type="GO" id="GO:0016779">
    <property type="term" value="F:nucleotidyltransferase activity"/>
    <property type="evidence" value="ECO:0007669"/>
    <property type="project" value="UniProtKB-KW"/>
</dbReference>
<accession>A0A1F5B0C5</accession>
<dbReference type="InterPro" id="IPR003607">
    <property type="entry name" value="HD/PDEase_dom"/>
</dbReference>
<dbReference type="Pfam" id="PF01966">
    <property type="entry name" value="HD"/>
    <property type="match status" value="1"/>
</dbReference>
<dbReference type="Gene3D" id="1.10.246.80">
    <property type="match status" value="1"/>
</dbReference>
<dbReference type="GO" id="GO:0000166">
    <property type="term" value="F:nucleotide binding"/>
    <property type="evidence" value="ECO:0007669"/>
    <property type="project" value="UniProtKB-KW"/>
</dbReference>
<dbReference type="InterPro" id="IPR006674">
    <property type="entry name" value="HD_domain"/>
</dbReference>
<evidence type="ECO:0000256" key="1">
    <source>
        <dbReference type="ARBA" id="ARBA00001946"/>
    </source>
</evidence>
<name>A0A1F5B0C5_9BACT</name>
<dbReference type="InterPro" id="IPR032828">
    <property type="entry name" value="PolyA_RNA-bd"/>
</dbReference>
<dbReference type="Pfam" id="PF12627">
    <property type="entry name" value="PolyA_pol_RNAbd"/>
    <property type="match status" value="1"/>
</dbReference>
<dbReference type="EMBL" id="MEYI01000015">
    <property type="protein sequence ID" value="OGD24070.1"/>
    <property type="molecule type" value="Genomic_DNA"/>
</dbReference>
<dbReference type="PANTHER" id="PTHR46173:SF1">
    <property type="entry name" value="CCA TRNA NUCLEOTIDYLTRANSFERASE 1, MITOCHONDRIAL"/>
    <property type="match status" value="1"/>
</dbReference>
<comment type="cofactor">
    <cofactor evidence="1">
        <name>Mg(2+)</name>
        <dbReference type="ChEBI" id="CHEBI:18420"/>
    </cofactor>
</comment>
<keyword evidence="4" id="KW-0548">Nucleotidyltransferase</keyword>
<protein>
    <recommendedName>
        <fullName evidence="9">HD domain-containing protein</fullName>
    </recommendedName>
</protein>
<dbReference type="NCBIfam" id="TIGR00277">
    <property type="entry name" value="HDIG"/>
    <property type="match status" value="1"/>
</dbReference>
<dbReference type="SUPFAM" id="SSF81891">
    <property type="entry name" value="Poly A polymerase C-terminal region-like"/>
    <property type="match status" value="1"/>
</dbReference>
<evidence type="ECO:0000256" key="5">
    <source>
        <dbReference type="ARBA" id="ARBA00022723"/>
    </source>
</evidence>
<dbReference type="PROSITE" id="PS51831">
    <property type="entry name" value="HD"/>
    <property type="match status" value="1"/>
</dbReference>
<dbReference type="AlphaFoldDB" id="A0A1F5B0C5"/>
<keyword evidence="6" id="KW-0547">Nucleotide-binding</keyword>
<evidence type="ECO:0000313" key="11">
    <source>
        <dbReference type="Proteomes" id="UP000176639"/>
    </source>
</evidence>
<evidence type="ECO:0000256" key="6">
    <source>
        <dbReference type="ARBA" id="ARBA00022741"/>
    </source>
</evidence>
<keyword evidence="3" id="KW-0819">tRNA processing</keyword>
<keyword evidence="7" id="KW-0460">Magnesium</keyword>
<dbReference type="Gene3D" id="3.30.460.10">
    <property type="entry name" value="Beta Polymerase, domain 2"/>
    <property type="match status" value="1"/>
</dbReference>
<evidence type="ECO:0000313" key="10">
    <source>
        <dbReference type="EMBL" id="OGD24070.1"/>
    </source>
</evidence>